<evidence type="ECO:0000313" key="2">
    <source>
        <dbReference type="EMBL" id="CAE0255921.1"/>
    </source>
</evidence>
<dbReference type="EMBL" id="HBIB01027949">
    <property type="protein sequence ID" value="CAE0255917.1"/>
    <property type="molecule type" value="Transcribed_RNA"/>
</dbReference>
<gene>
    <name evidence="1" type="ORF">PBIL07802_LOCUS18171</name>
    <name evidence="2" type="ORF">PBIL07802_LOCUS18175</name>
    <name evidence="3" type="ORF">PBIL07802_LOCUS18178</name>
</gene>
<dbReference type="EMBL" id="HBIB01027958">
    <property type="protein sequence ID" value="CAE0255924.1"/>
    <property type="molecule type" value="Transcribed_RNA"/>
</dbReference>
<protein>
    <submittedName>
        <fullName evidence="3">Uncharacterized protein</fullName>
    </submittedName>
</protein>
<proteinExistence type="predicted"/>
<dbReference type="EMBL" id="HBIB01027955">
    <property type="protein sequence ID" value="CAE0255921.1"/>
    <property type="molecule type" value="Transcribed_RNA"/>
</dbReference>
<sequence length="173" mass="19048">MSISDKVEVDMLGLSDAHLQAALGVKEISGVQSTAEEILRTIHTQKELIEGEEELPKSLRTKSSLSSFLSGSTPAGVEVDPRIVAAAAALSRTKACRCSRWRCEFGPVWDWLVQTRARWDDLEGRVKAALAKRCTISDLQELGDLLQELRASCVVNEELKAELAQRIQFIVGL</sequence>
<name>A0A7S3DFI9_9EUKA</name>
<reference evidence="3" key="1">
    <citation type="submission" date="2021-01" db="EMBL/GenBank/DDBJ databases">
        <authorList>
            <person name="Corre E."/>
            <person name="Pelletier E."/>
            <person name="Niang G."/>
            <person name="Scheremetjew M."/>
            <person name="Finn R."/>
            <person name="Kale V."/>
            <person name="Holt S."/>
            <person name="Cochrane G."/>
            <person name="Meng A."/>
            <person name="Brown T."/>
            <person name="Cohen L."/>
        </authorList>
    </citation>
    <scope>NUCLEOTIDE SEQUENCE</scope>
    <source>
        <strain evidence="3">NIES-2562</strain>
    </source>
</reference>
<evidence type="ECO:0000313" key="1">
    <source>
        <dbReference type="EMBL" id="CAE0255917.1"/>
    </source>
</evidence>
<evidence type="ECO:0000313" key="3">
    <source>
        <dbReference type="EMBL" id="CAE0255924.1"/>
    </source>
</evidence>
<accession>A0A7S3DFI9</accession>
<dbReference type="AlphaFoldDB" id="A0A7S3DFI9"/>
<organism evidence="3">
    <name type="scientific">Palpitomonas bilix</name>
    <dbReference type="NCBI Taxonomy" id="652834"/>
    <lineage>
        <taxon>Eukaryota</taxon>
        <taxon>Eukaryota incertae sedis</taxon>
    </lineage>
</organism>